<dbReference type="Pfam" id="PF01652">
    <property type="entry name" value="IF4E"/>
    <property type="match status" value="1"/>
</dbReference>
<keyword evidence="4 5" id="KW-0648">Protein biosynthesis</keyword>
<proteinExistence type="inferred from homology"/>
<comment type="similarity">
    <text evidence="5">Belongs to the eukaryotic initiation factor 4E family.</text>
</comment>
<dbReference type="InterPro" id="IPR023398">
    <property type="entry name" value="TIF_eIF4e-like"/>
</dbReference>
<evidence type="ECO:0000256" key="3">
    <source>
        <dbReference type="ARBA" id="ARBA00022884"/>
    </source>
</evidence>
<keyword evidence="8" id="KW-1185">Reference proteome</keyword>
<keyword evidence="3 5" id="KW-0694">RNA-binding</keyword>
<name>A0A1X2GPY3_9FUNG</name>
<dbReference type="GO" id="GO:0006417">
    <property type="term" value="P:regulation of translation"/>
    <property type="evidence" value="ECO:0007669"/>
    <property type="project" value="UniProtKB-KW"/>
</dbReference>
<accession>A0A1X2GPY3</accession>
<dbReference type="OrthoDB" id="17977at2759"/>
<feature type="compositionally biased region" description="Polar residues" evidence="6">
    <location>
        <begin position="26"/>
        <end position="36"/>
    </location>
</feature>
<dbReference type="GO" id="GO:0003743">
    <property type="term" value="F:translation initiation factor activity"/>
    <property type="evidence" value="ECO:0007669"/>
    <property type="project" value="UniProtKB-KW"/>
</dbReference>
<feature type="region of interest" description="Disordered" evidence="6">
    <location>
        <begin position="1"/>
        <end position="36"/>
    </location>
</feature>
<evidence type="ECO:0000313" key="7">
    <source>
        <dbReference type="EMBL" id="ORX58811.1"/>
    </source>
</evidence>
<evidence type="ECO:0000313" key="8">
    <source>
        <dbReference type="Proteomes" id="UP000242146"/>
    </source>
</evidence>
<comment type="caution">
    <text evidence="7">The sequence shown here is derived from an EMBL/GenBank/DDBJ whole genome shotgun (WGS) entry which is preliminary data.</text>
</comment>
<feature type="region of interest" description="Disordered" evidence="6">
    <location>
        <begin position="272"/>
        <end position="302"/>
    </location>
</feature>
<dbReference type="SUPFAM" id="SSF55418">
    <property type="entry name" value="eIF4e-like"/>
    <property type="match status" value="1"/>
</dbReference>
<reference evidence="7 8" key="1">
    <citation type="submission" date="2016-07" db="EMBL/GenBank/DDBJ databases">
        <title>Pervasive Adenine N6-methylation of Active Genes in Fungi.</title>
        <authorList>
            <consortium name="DOE Joint Genome Institute"/>
            <person name="Mondo S.J."/>
            <person name="Dannebaum R.O."/>
            <person name="Kuo R.C."/>
            <person name="Labutti K."/>
            <person name="Haridas S."/>
            <person name="Kuo A."/>
            <person name="Salamov A."/>
            <person name="Ahrendt S.R."/>
            <person name="Lipzen A."/>
            <person name="Sullivan W."/>
            <person name="Andreopoulos W.B."/>
            <person name="Clum A."/>
            <person name="Lindquist E."/>
            <person name="Daum C."/>
            <person name="Ramamoorthy G.K."/>
            <person name="Gryganskyi A."/>
            <person name="Culley D."/>
            <person name="Magnuson J.K."/>
            <person name="James T.Y."/>
            <person name="O'Malley M.A."/>
            <person name="Stajich J.E."/>
            <person name="Spatafora J.W."/>
            <person name="Visel A."/>
            <person name="Grigoriev I.V."/>
        </authorList>
    </citation>
    <scope>NUCLEOTIDE SEQUENCE [LARGE SCALE GENOMIC DNA]</scope>
    <source>
        <strain evidence="7 8">NRRL 3301</strain>
    </source>
</reference>
<protein>
    <submittedName>
        <fullName evidence="7">Translation initiation factor eIF4e</fullName>
    </submittedName>
</protein>
<sequence>MEDRSMDLETGPIPYTFPPAPGHANGHSSKPTNGIHQLSPAASAFQSFWPAPSKPSLQATPNTSPQQTRSARATKDGFIYKEKLIVLDPVVKEKLVHHDSLPLHDAWTFWYDRYVPNLPASEYEANLQQIATVDTVQTFWAVYNNIDGPEELGYRFNLHFMRKGIKPIWEDVKNAHGGSYNFKVNKQQSPMVWRDLLVLLIGENVETWMQDELCGLTVSSRQHCDNYQLWIGSTQDKNEPDGKIKAMLTQLLQPVDIQAFYFKIHKNHAAFQNNPPFYPNKSRPNNRRHPSNQYPAPTQPPLLKQPFQIKQKITEENIEQVVADIERLAAKKPIRKIASKPSIQVNQHSFSRE</sequence>
<dbReference type="InterPro" id="IPR001040">
    <property type="entry name" value="TIF_eIF_4E"/>
</dbReference>
<dbReference type="Gene3D" id="3.30.760.10">
    <property type="entry name" value="RNA Cap, Translation Initiation Factor Eif4e"/>
    <property type="match status" value="1"/>
</dbReference>
<keyword evidence="2" id="KW-0810">Translation regulation</keyword>
<dbReference type="Proteomes" id="UP000242146">
    <property type="component" value="Unassembled WGS sequence"/>
</dbReference>
<feature type="compositionally biased region" description="Polar residues" evidence="6">
    <location>
        <begin position="55"/>
        <end position="71"/>
    </location>
</feature>
<evidence type="ECO:0000256" key="2">
    <source>
        <dbReference type="ARBA" id="ARBA00022845"/>
    </source>
</evidence>
<dbReference type="PANTHER" id="PTHR11960">
    <property type="entry name" value="EUKARYOTIC TRANSLATION INITIATION FACTOR 4E RELATED"/>
    <property type="match status" value="1"/>
</dbReference>
<evidence type="ECO:0000256" key="4">
    <source>
        <dbReference type="ARBA" id="ARBA00022917"/>
    </source>
</evidence>
<dbReference type="STRING" id="101127.A0A1X2GPY3"/>
<evidence type="ECO:0000256" key="5">
    <source>
        <dbReference type="RuleBase" id="RU004374"/>
    </source>
</evidence>
<organism evidence="7 8">
    <name type="scientific">Hesseltinella vesiculosa</name>
    <dbReference type="NCBI Taxonomy" id="101127"/>
    <lineage>
        <taxon>Eukaryota</taxon>
        <taxon>Fungi</taxon>
        <taxon>Fungi incertae sedis</taxon>
        <taxon>Mucoromycota</taxon>
        <taxon>Mucoromycotina</taxon>
        <taxon>Mucoromycetes</taxon>
        <taxon>Mucorales</taxon>
        <taxon>Cunninghamellaceae</taxon>
        <taxon>Hesseltinella</taxon>
    </lineage>
</organism>
<feature type="region of interest" description="Disordered" evidence="6">
    <location>
        <begin position="53"/>
        <end position="73"/>
    </location>
</feature>
<evidence type="ECO:0000256" key="1">
    <source>
        <dbReference type="ARBA" id="ARBA00022540"/>
    </source>
</evidence>
<evidence type="ECO:0000256" key="6">
    <source>
        <dbReference type="SAM" id="MobiDB-lite"/>
    </source>
</evidence>
<dbReference type="GO" id="GO:0016281">
    <property type="term" value="C:eukaryotic translation initiation factor 4F complex"/>
    <property type="evidence" value="ECO:0007669"/>
    <property type="project" value="TreeGrafter"/>
</dbReference>
<dbReference type="EMBL" id="MCGT01000006">
    <property type="protein sequence ID" value="ORX58811.1"/>
    <property type="molecule type" value="Genomic_DNA"/>
</dbReference>
<dbReference type="GO" id="GO:0000340">
    <property type="term" value="F:RNA 7-methylguanosine cap binding"/>
    <property type="evidence" value="ECO:0007669"/>
    <property type="project" value="TreeGrafter"/>
</dbReference>
<gene>
    <name evidence="7" type="ORF">DM01DRAFT_1405435</name>
</gene>
<dbReference type="AlphaFoldDB" id="A0A1X2GPY3"/>
<dbReference type="PANTHER" id="PTHR11960:SF66">
    <property type="entry name" value="EUKARYOTIC TRANSLATION INITIATION FACTOR 4E TYPE 3"/>
    <property type="match status" value="1"/>
</dbReference>
<keyword evidence="1 5" id="KW-0396">Initiation factor</keyword>